<feature type="modified residue" description="N6-(pyridoxal phosphate)lysine" evidence="7">
    <location>
        <position position="222"/>
    </location>
</feature>
<dbReference type="GO" id="GO:0004400">
    <property type="term" value="F:histidinol-phosphate transaminase activity"/>
    <property type="evidence" value="ECO:0007669"/>
    <property type="project" value="UniProtKB-UniRule"/>
</dbReference>
<feature type="domain" description="Aminotransferase class I/classII large" evidence="8">
    <location>
        <begin position="30"/>
        <end position="353"/>
    </location>
</feature>
<dbReference type="InterPro" id="IPR015421">
    <property type="entry name" value="PyrdxlP-dep_Trfase_major"/>
</dbReference>
<dbReference type="Gene3D" id="3.40.640.10">
    <property type="entry name" value="Type I PLP-dependent aspartate aminotransferase-like (Major domain)"/>
    <property type="match status" value="1"/>
</dbReference>
<name>A0A5C7F3S5_9BACI</name>
<comment type="catalytic activity">
    <reaction evidence="7">
        <text>L-histidinol phosphate + 2-oxoglutarate = 3-(imidazol-4-yl)-2-oxopropyl phosphate + L-glutamate</text>
        <dbReference type="Rhea" id="RHEA:23744"/>
        <dbReference type="ChEBI" id="CHEBI:16810"/>
        <dbReference type="ChEBI" id="CHEBI:29985"/>
        <dbReference type="ChEBI" id="CHEBI:57766"/>
        <dbReference type="ChEBI" id="CHEBI:57980"/>
        <dbReference type="EC" id="2.6.1.9"/>
    </reaction>
</comment>
<dbReference type="OrthoDB" id="9813612at2"/>
<dbReference type="Pfam" id="PF00155">
    <property type="entry name" value="Aminotran_1_2"/>
    <property type="match status" value="1"/>
</dbReference>
<comment type="similarity">
    <text evidence="7">Belongs to the class-II pyridoxal-phosphate-dependent aminotransferase family. Histidinol-phosphate aminotransferase subfamily.</text>
</comment>
<dbReference type="GO" id="GO:0030170">
    <property type="term" value="F:pyridoxal phosphate binding"/>
    <property type="evidence" value="ECO:0007669"/>
    <property type="project" value="InterPro"/>
</dbReference>
<keyword evidence="5 7" id="KW-0663">Pyridoxal phosphate</keyword>
<evidence type="ECO:0000256" key="2">
    <source>
        <dbReference type="ARBA" id="ARBA00011738"/>
    </source>
</evidence>
<evidence type="ECO:0000259" key="8">
    <source>
        <dbReference type="Pfam" id="PF00155"/>
    </source>
</evidence>
<evidence type="ECO:0000256" key="4">
    <source>
        <dbReference type="ARBA" id="ARBA00022679"/>
    </source>
</evidence>
<evidence type="ECO:0000256" key="3">
    <source>
        <dbReference type="ARBA" id="ARBA00022576"/>
    </source>
</evidence>
<dbReference type="CDD" id="cd00609">
    <property type="entry name" value="AAT_like"/>
    <property type="match status" value="1"/>
</dbReference>
<evidence type="ECO:0000256" key="5">
    <source>
        <dbReference type="ARBA" id="ARBA00022898"/>
    </source>
</evidence>
<dbReference type="InterPro" id="IPR004839">
    <property type="entry name" value="Aminotransferase_I/II_large"/>
</dbReference>
<evidence type="ECO:0000313" key="9">
    <source>
        <dbReference type="EMBL" id="WWD81476.1"/>
    </source>
</evidence>
<dbReference type="KEGG" id="ahal:FTX54_008045"/>
<organism evidence="9 10">
    <name type="scientific">Alkalicoccus halolimnae</name>
    <dbReference type="NCBI Taxonomy" id="1667239"/>
    <lineage>
        <taxon>Bacteria</taxon>
        <taxon>Bacillati</taxon>
        <taxon>Bacillota</taxon>
        <taxon>Bacilli</taxon>
        <taxon>Bacillales</taxon>
        <taxon>Bacillaceae</taxon>
        <taxon>Alkalicoccus</taxon>
    </lineage>
</organism>
<accession>A0A5C7F3S5</accession>
<gene>
    <name evidence="7 9" type="primary">hisC</name>
    <name evidence="9" type="ORF">FTX54_008045</name>
</gene>
<dbReference type="AlphaFoldDB" id="A0A5C7F3S5"/>
<evidence type="ECO:0000256" key="7">
    <source>
        <dbReference type="HAMAP-Rule" id="MF_01023"/>
    </source>
</evidence>
<keyword evidence="6 7" id="KW-0368">Histidine biosynthesis</keyword>
<sequence>MKVKESMTGLTPYQPGKPMEEVKRELGLKEVVKLASNENPYGSSPKVKEAVMHTLSQVSVYPDGYARLLREKTADILGVDVKQLIFGNGSDEVILILCRSLLNKGDNIITAVPTFPQYKHNAVIEGAEVKEVPLINGVHDLDGLLNKIDNKTKMIFVCNPNNPSGTYVNKEAFSSFMKQVPSHILVVSDEAYFEYVRADDYPDTIPMINEYENLVVLRTFSKAHGLASLRVGYGVGSEKFIQSIEPGREPFNTNSAAQAAASASLEDKDFLDQCIQKNALEMEKFEAFCVDNNFRYYPSEANFILMSVGRPGGEVFEKLLQQGFIVRSGEALGFPDYIRITLGTAEQNERIRQELLKWLN</sequence>
<dbReference type="Gene3D" id="3.90.1150.10">
    <property type="entry name" value="Aspartate Aminotransferase, domain 1"/>
    <property type="match status" value="1"/>
</dbReference>
<dbReference type="NCBIfam" id="TIGR01141">
    <property type="entry name" value="hisC"/>
    <property type="match status" value="1"/>
</dbReference>
<dbReference type="RefSeq" id="WP_147804784.1">
    <property type="nucleotide sequence ID" value="NZ_CP144914.1"/>
</dbReference>
<reference evidence="9 10" key="1">
    <citation type="submission" date="2024-01" db="EMBL/GenBank/DDBJ databases">
        <title>Complete Genome Sequence of Alkalicoccus halolimnae BZ-SZ-XJ29T, a Moderately Halophilic Bacterium Isolated from a Salt Lake.</title>
        <authorList>
            <person name="Zhao B."/>
        </authorList>
    </citation>
    <scope>NUCLEOTIDE SEQUENCE [LARGE SCALE GENOMIC DNA]</scope>
    <source>
        <strain evidence="9 10">BZ-SZ-XJ29</strain>
    </source>
</reference>
<dbReference type="PANTHER" id="PTHR43643">
    <property type="entry name" value="HISTIDINOL-PHOSPHATE AMINOTRANSFERASE 2"/>
    <property type="match status" value="1"/>
</dbReference>
<dbReference type="InterPro" id="IPR015422">
    <property type="entry name" value="PyrdxlP-dep_Trfase_small"/>
</dbReference>
<dbReference type="Proteomes" id="UP000321816">
    <property type="component" value="Chromosome"/>
</dbReference>
<comment type="pathway">
    <text evidence="7">Amino-acid biosynthesis; L-histidine biosynthesis; L-histidine from 5-phospho-alpha-D-ribose 1-diphosphate: step 7/9.</text>
</comment>
<dbReference type="InterPro" id="IPR050106">
    <property type="entry name" value="HistidinolP_aminotransfase"/>
</dbReference>
<evidence type="ECO:0000313" key="10">
    <source>
        <dbReference type="Proteomes" id="UP000321816"/>
    </source>
</evidence>
<dbReference type="HAMAP" id="MF_01023">
    <property type="entry name" value="HisC_aminotrans_2"/>
    <property type="match status" value="1"/>
</dbReference>
<keyword evidence="4 7" id="KW-0808">Transferase</keyword>
<keyword evidence="7" id="KW-0028">Amino-acid biosynthesis</keyword>
<evidence type="ECO:0000256" key="1">
    <source>
        <dbReference type="ARBA" id="ARBA00001933"/>
    </source>
</evidence>
<dbReference type="InterPro" id="IPR015424">
    <property type="entry name" value="PyrdxlP-dep_Trfase"/>
</dbReference>
<comment type="cofactor">
    <cofactor evidence="1 7">
        <name>pyridoxal 5'-phosphate</name>
        <dbReference type="ChEBI" id="CHEBI:597326"/>
    </cofactor>
</comment>
<comment type="subunit">
    <text evidence="2 7">Homodimer.</text>
</comment>
<dbReference type="GO" id="GO:0000105">
    <property type="term" value="P:L-histidine biosynthetic process"/>
    <property type="evidence" value="ECO:0007669"/>
    <property type="project" value="UniProtKB-UniRule"/>
</dbReference>
<evidence type="ECO:0000256" key="6">
    <source>
        <dbReference type="ARBA" id="ARBA00023102"/>
    </source>
</evidence>
<protein>
    <recommendedName>
        <fullName evidence="7">Histidinol-phosphate aminotransferase</fullName>
        <ecNumber evidence="7">2.6.1.9</ecNumber>
    </recommendedName>
    <alternativeName>
        <fullName evidence="7">Imidazole acetol-phosphate transaminase</fullName>
    </alternativeName>
</protein>
<keyword evidence="3 7" id="KW-0032">Aminotransferase</keyword>
<keyword evidence="10" id="KW-1185">Reference proteome</keyword>
<proteinExistence type="inferred from homology"/>
<dbReference type="PANTHER" id="PTHR43643:SF3">
    <property type="entry name" value="HISTIDINOL-PHOSPHATE AMINOTRANSFERASE"/>
    <property type="match status" value="1"/>
</dbReference>
<dbReference type="EMBL" id="CP144914">
    <property type="protein sequence ID" value="WWD81476.1"/>
    <property type="molecule type" value="Genomic_DNA"/>
</dbReference>
<dbReference type="SUPFAM" id="SSF53383">
    <property type="entry name" value="PLP-dependent transferases"/>
    <property type="match status" value="1"/>
</dbReference>
<dbReference type="EC" id="2.6.1.9" evidence="7"/>
<dbReference type="InterPro" id="IPR005861">
    <property type="entry name" value="HisP_aminotrans"/>
</dbReference>